<name>A0A9Q0CLT0_9POAL</name>
<dbReference type="InterPro" id="IPR036241">
    <property type="entry name" value="NSFL1C_SEP_dom_sf"/>
</dbReference>
<dbReference type="SUPFAM" id="SSF54236">
    <property type="entry name" value="Ubiquitin-like"/>
    <property type="match status" value="1"/>
</dbReference>
<evidence type="ECO:0000256" key="2">
    <source>
        <dbReference type="SAM" id="MobiDB-lite"/>
    </source>
</evidence>
<accession>A0A9Q0CLT0</accession>
<feature type="domain" description="SEP" evidence="4">
    <location>
        <begin position="172"/>
        <end position="236"/>
    </location>
</feature>
<dbReference type="Gene3D" id="3.10.20.90">
    <property type="entry name" value="Phosphatidylinositol 3-kinase Catalytic Subunit, Chain A, domain 1"/>
    <property type="match status" value="1"/>
</dbReference>
<feature type="region of interest" description="Disordered" evidence="2">
    <location>
        <begin position="32"/>
        <end position="116"/>
    </location>
</feature>
<feature type="compositionally biased region" description="Pro residues" evidence="2">
    <location>
        <begin position="155"/>
        <end position="167"/>
    </location>
</feature>
<organism evidence="5 6">
    <name type="scientific">Rhynchospora breviuscula</name>
    <dbReference type="NCBI Taxonomy" id="2022672"/>
    <lineage>
        <taxon>Eukaryota</taxon>
        <taxon>Viridiplantae</taxon>
        <taxon>Streptophyta</taxon>
        <taxon>Embryophyta</taxon>
        <taxon>Tracheophyta</taxon>
        <taxon>Spermatophyta</taxon>
        <taxon>Magnoliopsida</taxon>
        <taxon>Liliopsida</taxon>
        <taxon>Poales</taxon>
        <taxon>Cyperaceae</taxon>
        <taxon>Cyperoideae</taxon>
        <taxon>Rhynchosporeae</taxon>
        <taxon>Rhynchospora</taxon>
    </lineage>
</organism>
<dbReference type="InterPro" id="IPR001012">
    <property type="entry name" value="UBX_dom"/>
</dbReference>
<dbReference type="GO" id="GO:0000045">
    <property type="term" value="P:autophagosome assembly"/>
    <property type="evidence" value="ECO:0007669"/>
    <property type="project" value="TreeGrafter"/>
</dbReference>
<feature type="compositionally biased region" description="Low complexity" evidence="2">
    <location>
        <begin position="32"/>
        <end position="45"/>
    </location>
</feature>
<dbReference type="FunFam" id="3.10.20.90:FF:000179">
    <property type="entry name" value="Plant UBX domain-containing protein 4"/>
    <property type="match status" value="1"/>
</dbReference>
<evidence type="ECO:0000259" key="4">
    <source>
        <dbReference type="PROSITE" id="PS51399"/>
    </source>
</evidence>
<dbReference type="SUPFAM" id="SSF102848">
    <property type="entry name" value="NSFL1 (p97 ATPase) cofactor p47, SEP domain"/>
    <property type="match status" value="1"/>
</dbReference>
<dbReference type="CDD" id="cd01770">
    <property type="entry name" value="UBX_UBXN2"/>
    <property type="match status" value="1"/>
</dbReference>
<dbReference type="SMART" id="SM00166">
    <property type="entry name" value="UBX"/>
    <property type="match status" value="1"/>
</dbReference>
<dbReference type="FunFam" id="3.30.420.210:FF:000005">
    <property type="entry name" value="Plant UBX domain-containing protein 4"/>
    <property type="match status" value="1"/>
</dbReference>
<dbReference type="GO" id="GO:0005829">
    <property type="term" value="C:cytosol"/>
    <property type="evidence" value="ECO:0007669"/>
    <property type="project" value="TreeGrafter"/>
</dbReference>
<protein>
    <submittedName>
        <fullName evidence="5">Uncharacterized protein</fullName>
    </submittedName>
</protein>
<dbReference type="GO" id="GO:0043130">
    <property type="term" value="F:ubiquitin binding"/>
    <property type="evidence" value="ECO:0007669"/>
    <property type="project" value="TreeGrafter"/>
</dbReference>
<gene>
    <name evidence="5" type="ORF">LUZ63_004607</name>
</gene>
<dbReference type="Proteomes" id="UP001151287">
    <property type="component" value="Unassembled WGS sequence"/>
</dbReference>
<dbReference type="InterPro" id="IPR012989">
    <property type="entry name" value="SEP_domain"/>
</dbReference>
<dbReference type="PANTHER" id="PTHR23333:SF20">
    <property type="entry name" value="NSFL1 COFACTOR P47"/>
    <property type="match status" value="1"/>
</dbReference>
<feature type="domain" description="UBX" evidence="3">
    <location>
        <begin position="288"/>
        <end position="364"/>
    </location>
</feature>
<sequence length="365" mass="38984">MLYAYMYLDIGRLGFGYCPRRPRVFCLSNESLQSESSLHQTMSSSSKDKMKKTGGGRPTIRTLADLNRQPPASSDGSDDSDAPQEYYTGGEKSGMLVQDPTKGNGGGPGGGPDIEGFFEQVRQMGAMPGRYEHQNPSSSSSGSFTGTGRTLSGDAPPPPPAPVPAAPQQPQSILHNIVFWSNGFTVDDGPLRMFEDPLNAPFLESIKRSECPRELEPADRRTVVNVNLVRRAEDYRAPVAPPKPFQGVGRTLGEGSSFDIPAATEARTSSSSSGPSTGSGLVGLSVDDCLPSTTIQLRLADGTRMVARFNTSHTVGHIRAFIEASRPGMATSYQLHTGFPPKVLSDSSLTIEQAGLANSVVIQKM</sequence>
<dbReference type="InterPro" id="IPR029071">
    <property type="entry name" value="Ubiquitin-like_domsf"/>
</dbReference>
<evidence type="ECO:0000256" key="1">
    <source>
        <dbReference type="ARBA" id="ARBA00022786"/>
    </source>
</evidence>
<reference evidence="5" key="1">
    <citation type="journal article" date="2022" name="Cell">
        <title>Repeat-based holocentromeres influence genome architecture and karyotype evolution.</title>
        <authorList>
            <person name="Hofstatter P.G."/>
            <person name="Thangavel G."/>
            <person name="Lux T."/>
            <person name="Neumann P."/>
            <person name="Vondrak T."/>
            <person name="Novak P."/>
            <person name="Zhang M."/>
            <person name="Costa L."/>
            <person name="Castellani M."/>
            <person name="Scott A."/>
            <person name="Toegelov H."/>
            <person name="Fuchs J."/>
            <person name="Mata-Sucre Y."/>
            <person name="Dias Y."/>
            <person name="Vanzela A.L.L."/>
            <person name="Huettel B."/>
            <person name="Almeida C.C.S."/>
            <person name="Simkova H."/>
            <person name="Souza G."/>
            <person name="Pedrosa-Harand A."/>
            <person name="Macas J."/>
            <person name="Mayer K.F.X."/>
            <person name="Houben A."/>
            <person name="Marques A."/>
        </authorList>
    </citation>
    <scope>NUCLEOTIDE SEQUENCE</scope>
    <source>
        <strain evidence="5">RhyBre1mFocal</strain>
    </source>
</reference>
<evidence type="ECO:0000259" key="3">
    <source>
        <dbReference type="PROSITE" id="PS50033"/>
    </source>
</evidence>
<evidence type="ECO:0000313" key="5">
    <source>
        <dbReference type="EMBL" id="KAJ1696095.1"/>
    </source>
</evidence>
<dbReference type="GO" id="GO:0061025">
    <property type="term" value="P:membrane fusion"/>
    <property type="evidence" value="ECO:0007669"/>
    <property type="project" value="TreeGrafter"/>
</dbReference>
<dbReference type="Pfam" id="PF00789">
    <property type="entry name" value="UBX"/>
    <property type="match status" value="1"/>
</dbReference>
<dbReference type="GO" id="GO:0043161">
    <property type="term" value="P:proteasome-mediated ubiquitin-dependent protein catabolic process"/>
    <property type="evidence" value="ECO:0007669"/>
    <property type="project" value="TreeGrafter"/>
</dbReference>
<dbReference type="PROSITE" id="PS51399">
    <property type="entry name" value="SEP"/>
    <property type="match status" value="1"/>
</dbReference>
<dbReference type="EMBL" id="JAMQYH010000002">
    <property type="protein sequence ID" value="KAJ1696095.1"/>
    <property type="molecule type" value="Genomic_DNA"/>
</dbReference>
<dbReference type="Gene3D" id="3.30.420.210">
    <property type="entry name" value="SEP domain"/>
    <property type="match status" value="1"/>
</dbReference>
<dbReference type="PROSITE" id="PS50033">
    <property type="entry name" value="UBX"/>
    <property type="match status" value="1"/>
</dbReference>
<dbReference type="GO" id="GO:0031468">
    <property type="term" value="P:nuclear membrane reassembly"/>
    <property type="evidence" value="ECO:0007669"/>
    <property type="project" value="TreeGrafter"/>
</dbReference>
<feature type="compositionally biased region" description="Low complexity" evidence="2">
    <location>
        <begin position="137"/>
        <end position="153"/>
    </location>
</feature>
<feature type="region of interest" description="Disordered" evidence="2">
    <location>
        <begin position="129"/>
        <end position="168"/>
    </location>
</feature>
<dbReference type="GO" id="GO:0007030">
    <property type="term" value="P:Golgi organization"/>
    <property type="evidence" value="ECO:0007669"/>
    <property type="project" value="TreeGrafter"/>
</dbReference>
<dbReference type="Pfam" id="PF08059">
    <property type="entry name" value="SEP"/>
    <property type="match status" value="1"/>
</dbReference>
<feature type="compositionally biased region" description="Gly residues" evidence="2">
    <location>
        <begin position="103"/>
        <end position="113"/>
    </location>
</feature>
<keyword evidence="6" id="KW-1185">Reference proteome</keyword>
<dbReference type="PANTHER" id="PTHR23333">
    <property type="entry name" value="UBX DOMAIN CONTAINING PROTEIN"/>
    <property type="match status" value="1"/>
</dbReference>
<proteinExistence type="predicted"/>
<comment type="caution">
    <text evidence="5">The sequence shown here is derived from an EMBL/GenBank/DDBJ whole genome shotgun (WGS) entry which is preliminary data.</text>
</comment>
<evidence type="ECO:0000313" key="6">
    <source>
        <dbReference type="Proteomes" id="UP001151287"/>
    </source>
</evidence>
<dbReference type="SMART" id="SM00553">
    <property type="entry name" value="SEP"/>
    <property type="match status" value="1"/>
</dbReference>
<dbReference type="GO" id="GO:0051117">
    <property type="term" value="F:ATPase binding"/>
    <property type="evidence" value="ECO:0007669"/>
    <property type="project" value="UniProtKB-ARBA"/>
</dbReference>
<dbReference type="OrthoDB" id="25887at2759"/>
<dbReference type="GO" id="GO:0005634">
    <property type="term" value="C:nucleus"/>
    <property type="evidence" value="ECO:0007669"/>
    <property type="project" value="TreeGrafter"/>
</dbReference>
<keyword evidence="1" id="KW-0833">Ubl conjugation pathway</keyword>
<dbReference type="AlphaFoldDB" id="A0A9Q0CLT0"/>